<proteinExistence type="predicted"/>
<name>A0A0C2W730_SERVB</name>
<feature type="region of interest" description="Disordered" evidence="1">
    <location>
        <begin position="608"/>
        <end position="642"/>
    </location>
</feature>
<dbReference type="SUPFAM" id="SSF52058">
    <property type="entry name" value="L domain-like"/>
    <property type="match status" value="1"/>
</dbReference>
<dbReference type="HOGENOM" id="CLU_384573_0_0_1"/>
<accession>A0A0C2W730</accession>
<protein>
    <recommendedName>
        <fullName evidence="4">F-box domain-containing protein</fullName>
    </recommendedName>
</protein>
<organism evidence="2 3">
    <name type="scientific">Serendipita vermifera MAFF 305830</name>
    <dbReference type="NCBI Taxonomy" id="933852"/>
    <lineage>
        <taxon>Eukaryota</taxon>
        <taxon>Fungi</taxon>
        <taxon>Dikarya</taxon>
        <taxon>Basidiomycota</taxon>
        <taxon>Agaricomycotina</taxon>
        <taxon>Agaricomycetes</taxon>
        <taxon>Sebacinales</taxon>
        <taxon>Serendipitaceae</taxon>
        <taxon>Serendipita</taxon>
    </lineage>
</organism>
<reference evidence="3" key="2">
    <citation type="submission" date="2015-01" db="EMBL/GenBank/DDBJ databases">
        <title>Evolutionary Origins and Diversification of the Mycorrhizal Mutualists.</title>
        <authorList>
            <consortium name="DOE Joint Genome Institute"/>
            <consortium name="Mycorrhizal Genomics Consortium"/>
            <person name="Kohler A."/>
            <person name="Kuo A."/>
            <person name="Nagy L.G."/>
            <person name="Floudas D."/>
            <person name="Copeland A."/>
            <person name="Barry K.W."/>
            <person name="Cichocki N."/>
            <person name="Veneault-Fourrey C."/>
            <person name="LaButti K."/>
            <person name="Lindquist E.A."/>
            <person name="Lipzen A."/>
            <person name="Lundell T."/>
            <person name="Morin E."/>
            <person name="Murat C."/>
            <person name="Riley R."/>
            <person name="Ohm R."/>
            <person name="Sun H."/>
            <person name="Tunlid A."/>
            <person name="Henrissat B."/>
            <person name="Grigoriev I.V."/>
            <person name="Hibbett D.S."/>
            <person name="Martin F."/>
        </authorList>
    </citation>
    <scope>NUCLEOTIDE SEQUENCE [LARGE SCALE GENOMIC DNA]</scope>
    <source>
        <strain evidence="3">MAFF 305830</strain>
    </source>
</reference>
<evidence type="ECO:0008006" key="4">
    <source>
        <dbReference type="Google" id="ProtNLM"/>
    </source>
</evidence>
<dbReference type="OrthoDB" id="10670332at2759"/>
<evidence type="ECO:0000313" key="2">
    <source>
        <dbReference type="EMBL" id="KIM22248.1"/>
    </source>
</evidence>
<dbReference type="EMBL" id="KN824360">
    <property type="protein sequence ID" value="KIM22248.1"/>
    <property type="molecule type" value="Genomic_DNA"/>
</dbReference>
<dbReference type="Proteomes" id="UP000054097">
    <property type="component" value="Unassembled WGS sequence"/>
</dbReference>
<reference evidence="2 3" key="1">
    <citation type="submission" date="2014-04" db="EMBL/GenBank/DDBJ databases">
        <authorList>
            <consortium name="DOE Joint Genome Institute"/>
            <person name="Kuo A."/>
            <person name="Zuccaro A."/>
            <person name="Kohler A."/>
            <person name="Nagy L.G."/>
            <person name="Floudas D."/>
            <person name="Copeland A."/>
            <person name="Barry K.W."/>
            <person name="Cichocki N."/>
            <person name="Veneault-Fourrey C."/>
            <person name="LaButti K."/>
            <person name="Lindquist E.A."/>
            <person name="Lipzen A."/>
            <person name="Lundell T."/>
            <person name="Morin E."/>
            <person name="Murat C."/>
            <person name="Sun H."/>
            <person name="Tunlid A."/>
            <person name="Henrissat B."/>
            <person name="Grigoriev I.V."/>
            <person name="Hibbett D.S."/>
            <person name="Martin F."/>
            <person name="Nordberg H.P."/>
            <person name="Cantor M.N."/>
            <person name="Hua S.X."/>
        </authorList>
    </citation>
    <scope>NUCLEOTIDE SEQUENCE [LARGE SCALE GENOMIC DNA]</scope>
    <source>
        <strain evidence="2 3">MAFF 305830</strain>
    </source>
</reference>
<evidence type="ECO:0000256" key="1">
    <source>
        <dbReference type="SAM" id="MobiDB-lite"/>
    </source>
</evidence>
<evidence type="ECO:0000313" key="3">
    <source>
        <dbReference type="Proteomes" id="UP000054097"/>
    </source>
</evidence>
<gene>
    <name evidence="2" type="ORF">M408DRAFT_12145</name>
</gene>
<keyword evidence="3" id="KW-1185">Reference proteome</keyword>
<dbReference type="AlphaFoldDB" id="A0A0C2W730"/>
<sequence>MSSRAIVVLPPELWRIILRLVEEPHLSPHSYCNHLNFGNIICHFDSPHDCPPPRSPWIRQLRLVCRAFNAIIESPFFFMEKDVDESSIPAVARVIYFNRFQAGSVSLQRLLKEPIRCDQVVTLDMPRCDDPAKLTFTGFDLLCEKADLFPRVRSLSLGFTSKTSIFPDFWTCLYEALPRLKCLFLRGRVPDFLPRSVRFEELEVVDLEKPTIDFAFHFPAVRHAAFCRFYPANMPTFKDIPRLESLLLRIVVYLAPFNWETLPNLRFLGVSAQQLNAFAPLPPNHPLHHFPWVRRLRLVCRLFDAILQNALFFMDKDVNLLPIPAVAREIYFHPCQDAPVSLQRLLKEPVRCNQVVTLDIPRSHDRWNLLLFGLFCKNAYLFPKLQSLTLSTADQAHARPDIWSRLYEAFPHLKCLYYEEEFEELEVVDFEYPVIGFAFHFPAVRHVAFGHLTPWNTPDFEAIAQLESLLLRSVNFRAPLDLNALPSLRFLGVPARQLNAFGPLPPNHPLRHLYVYVGTVPRNDHTGHPNRDFDQSEWIKQTMRHFPSITRLTLLFSSGENWLVDWIDGYFKEEDRELLGLEIQSSSHGYQRVNRRVVYRHDLTIAKPAVKEPEPQTQEKSSGVSSFDSSKNHTSVPIPTLTTSTLGTSSTTLILHTTVLHRGAHGSVSSDSFAGHSAQFSRVRFSLWTRMWTNYQFQLRLELFTLIAFKPVQCHSTDC</sequence>